<evidence type="ECO:0000313" key="4">
    <source>
        <dbReference type="Proteomes" id="UP001156218"/>
    </source>
</evidence>
<feature type="chain" id="PRO_5002966466" description="Lipoprotein" evidence="1">
    <location>
        <begin position="24"/>
        <end position="265"/>
    </location>
</feature>
<dbReference type="PROSITE" id="PS51257">
    <property type="entry name" value="PROKAR_LIPOPROTEIN"/>
    <property type="match status" value="1"/>
</dbReference>
<dbReference type="EMBL" id="JAQNVG010000018">
    <property type="protein sequence ID" value="MDC2236610.1"/>
    <property type="molecule type" value="Genomic_DNA"/>
</dbReference>
<dbReference type="KEGG" id="btho:Btheta7330_05144"/>
<proteinExistence type="predicted"/>
<name>A0A0P0FWL7_BACT4</name>
<dbReference type="AlphaFoldDB" id="A0A0P0FWL7"/>
<evidence type="ECO:0000313" key="5">
    <source>
        <dbReference type="Proteomes" id="UP001217776"/>
    </source>
</evidence>
<dbReference type="Proteomes" id="UP001156218">
    <property type="component" value="Chromosome"/>
</dbReference>
<reference evidence="2" key="2">
    <citation type="submission" date="2022-10" db="EMBL/GenBank/DDBJ databases">
        <title>Human gut microbiome strain richness.</title>
        <authorList>
            <person name="Chen-Liaw A."/>
        </authorList>
    </citation>
    <scope>NUCLEOTIDE SEQUENCE</scope>
    <source>
        <strain evidence="2">1001283st1_A3_1001283B150304_161114</strain>
    </source>
</reference>
<keyword evidence="1" id="KW-0732">Signal</keyword>
<accession>C6IJH6</accession>
<dbReference type="EMBL" id="CP083680">
    <property type="protein sequence ID" value="UYU65663.1"/>
    <property type="molecule type" value="Genomic_DNA"/>
</dbReference>
<feature type="signal peptide" evidence="1">
    <location>
        <begin position="1"/>
        <end position="23"/>
    </location>
</feature>
<evidence type="ECO:0008006" key="6">
    <source>
        <dbReference type="Google" id="ProtNLM"/>
    </source>
</evidence>
<accession>A0A0P0FWL7</accession>
<reference evidence="3 4" key="1">
    <citation type="submission" date="2021-06" db="EMBL/GenBank/DDBJ databases">
        <title>Interrogation of the integrated mobile genetic elements in gut-associated Bacteroides with a consensus prediction approach.</title>
        <authorList>
            <person name="Campbell D.E."/>
            <person name="Leigh J.R."/>
            <person name="Kim T."/>
            <person name="England W."/>
            <person name="Whitaker R.J."/>
            <person name="Degnan P.H."/>
        </authorList>
    </citation>
    <scope>NUCLEOTIDE SEQUENCE [LARGE SCALE GENOMIC DNA]</scope>
    <source>
        <strain evidence="3 4">WAL8669</strain>
    </source>
</reference>
<organism evidence="2 5">
    <name type="scientific">Bacteroides thetaiotaomicron</name>
    <dbReference type="NCBI Taxonomy" id="818"/>
    <lineage>
        <taxon>Bacteria</taxon>
        <taxon>Pseudomonadati</taxon>
        <taxon>Bacteroidota</taxon>
        <taxon>Bacteroidia</taxon>
        <taxon>Bacteroidales</taxon>
        <taxon>Bacteroidaceae</taxon>
        <taxon>Bacteroides</taxon>
    </lineage>
</organism>
<evidence type="ECO:0000313" key="3">
    <source>
        <dbReference type="EMBL" id="UYU65663.1"/>
    </source>
</evidence>
<protein>
    <recommendedName>
        <fullName evidence="6">Lipoprotein</fullName>
    </recommendedName>
</protein>
<gene>
    <name evidence="3" type="ORF">KQP68_19085</name>
    <name evidence="2" type="ORF">PO127_12745</name>
</gene>
<dbReference type="RefSeq" id="WP_008767399.1">
    <property type="nucleotide sequence ID" value="NZ_BAABXH010000001.1"/>
</dbReference>
<sequence length="265" mass="30234">MKNFLLILITCITILFTSCNTNYFDDYEKEETTTIMTRVVQDPLHPIINGENVYGNWIQLFYIHPTQYIGKWNIYLQYQSGAEWKYYNPNGGNTPYIVLSGEALNSYIIPFSGNYLPKGNPVIRICVDEYAPNGSRSTWSEPYQLKGYNQCGLIPAPNFDGFGSSVLELYGTLRPLISGVHSAKIIFAINGIFENSPITKQYKIEWIPGTYYFSTKLGIEPNQNYTLSYTVTYYDYTGKALFPIDKGSYSINVGYSNYSSLKIFD</sequence>
<dbReference type="Proteomes" id="UP001217776">
    <property type="component" value="Unassembled WGS sequence"/>
</dbReference>
<evidence type="ECO:0000313" key="2">
    <source>
        <dbReference type="EMBL" id="MDC2236610.1"/>
    </source>
</evidence>
<evidence type="ECO:0000256" key="1">
    <source>
        <dbReference type="SAM" id="SignalP"/>
    </source>
</evidence>